<organism evidence="3 4">
    <name type="scientific">Linum trigynum</name>
    <dbReference type="NCBI Taxonomy" id="586398"/>
    <lineage>
        <taxon>Eukaryota</taxon>
        <taxon>Viridiplantae</taxon>
        <taxon>Streptophyta</taxon>
        <taxon>Embryophyta</taxon>
        <taxon>Tracheophyta</taxon>
        <taxon>Spermatophyta</taxon>
        <taxon>Magnoliopsida</taxon>
        <taxon>eudicotyledons</taxon>
        <taxon>Gunneridae</taxon>
        <taxon>Pentapetalae</taxon>
        <taxon>rosids</taxon>
        <taxon>fabids</taxon>
        <taxon>Malpighiales</taxon>
        <taxon>Linaceae</taxon>
        <taxon>Linum</taxon>
    </lineage>
</organism>
<dbReference type="EMBL" id="OZ034815">
    <property type="protein sequence ID" value="CAL1371617.1"/>
    <property type="molecule type" value="Genomic_DNA"/>
</dbReference>
<dbReference type="Proteomes" id="UP001497516">
    <property type="component" value="Chromosome 2"/>
</dbReference>
<dbReference type="AlphaFoldDB" id="A0AAV2DEB9"/>
<accession>A0AAV2DEB9</accession>
<evidence type="ECO:0000313" key="3">
    <source>
        <dbReference type="EMBL" id="CAL1371617.1"/>
    </source>
</evidence>
<proteinExistence type="predicted"/>
<feature type="signal peptide" evidence="2">
    <location>
        <begin position="1"/>
        <end position="32"/>
    </location>
</feature>
<evidence type="ECO:0000256" key="1">
    <source>
        <dbReference type="SAM" id="MobiDB-lite"/>
    </source>
</evidence>
<feature type="chain" id="PRO_5043819361" evidence="2">
    <location>
        <begin position="33"/>
        <end position="98"/>
    </location>
</feature>
<keyword evidence="4" id="KW-1185">Reference proteome</keyword>
<protein>
    <submittedName>
        <fullName evidence="3">Uncharacterized protein</fullName>
    </submittedName>
</protein>
<keyword evidence="2" id="KW-0732">Signal</keyword>
<name>A0AAV2DEB9_9ROSI</name>
<evidence type="ECO:0000256" key="2">
    <source>
        <dbReference type="SAM" id="SignalP"/>
    </source>
</evidence>
<evidence type="ECO:0000313" key="4">
    <source>
        <dbReference type="Proteomes" id="UP001497516"/>
    </source>
</evidence>
<gene>
    <name evidence="3" type="ORF">LTRI10_LOCUS13670</name>
</gene>
<reference evidence="3 4" key="1">
    <citation type="submission" date="2024-04" db="EMBL/GenBank/DDBJ databases">
        <authorList>
            <person name="Fracassetti M."/>
        </authorList>
    </citation>
    <scope>NUCLEOTIDE SEQUENCE [LARGE SCALE GENOMIC DNA]</scope>
</reference>
<feature type="region of interest" description="Disordered" evidence="1">
    <location>
        <begin position="79"/>
        <end position="98"/>
    </location>
</feature>
<sequence>MAGYSSNVSVFLRVLLFTIAALLLTSPAAVMSSRHLPATAAGSTTFVTLRSSRAIDYVGGGGDRGGFRGVFFLNNKLNSGGREPNRGGFNEPNPSAGG</sequence>